<evidence type="ECO:0000256" key="17">
    <source>
        <dbReference type="PIRSR" id="PIRSR601577-1"/>
    </source>
</evidence>
<dbReference type="GO" id="GO:0004222">
    <property type="term" value="F:metalloendopeptidase activity"/>
    <property type="evidence" value="ECO:0007669"/>
    <property type="project" value="UniProtKB-UniRule"/>
</dbReference>
<keyword evidence="8" id="KW-0732">Signal</keyword>
<evidence type="ECO:0000256" key="18">
    <source>
        <dbReference type="PIRSR" id="PIRSR601577-2"/>
    </source>
</evidence>
<evidence type="ECO:0000313" key="21">
    <source>
        <dbReference type="EMBL" id="GET86473.1"/>
    </source>
</evidence>
<evidence type="ECO:0000313" key="22">
    <source>
        <dbReference type="Proteomes" id="UP000419144"/>
    </source>
</evidence>
<dbReference type="GO" id="GO:0005737">
    <property type="term" value="C:cytoplasm"/>
    <property type="evidence" value="ECO:0007669"/>
    <property type="project" value="TreeGrafter"/>
</dbReference>
<feature type="active site" evidence="17">
    <location>
        <position position="463"/>
    </location>
</feature>
<evidence type="ECO:0000256" key="14">
    <source>
        <dbReference type="ARBA" id="ARBA00023145"/>
    </source>
</evidence>
<comment type="function">
    <text evidence="2">Has an integral role during the infection of macrophages in the mammalian host.</text>
</comment>
<evidence type="ECO:0000256" key="2">
    <source>
        <dbReference type="ARBA" id="ARBA00003364"/>
    </source>
</evidence>
<dbReference type="InterPro" id="IPR001577">
    <property type="entry name" value="Peptidase_M8"/>
</dbReference>
<keyword evidence="6 19" id="KW-0645">Protease</keyword>
<evidence type="ECO:0000256" key="9">
    <source>
        <dbReference type="ARBA" id="ARBA00022801"/>
    </source>
</evidence>
<evidence type="ECO:0000256" key="8">
    <source>
        <dbReference type="ARBA" id="ARBA00022729"/>
    </source>
</evidence>
<name>A0A640KA68_LEITA</name>
<dbReference type="OrthoDB" id="265814at2759"/>
<dbReference type="GO" id="GO:0006508">
    <property type="term" value="P:proteolysis"/>
    <property type="evidence" value="ECO:0007669"/>
    <property type="project" value="UniProtKB-KW"/>
</dbReference>
<dbReference type="Gene3D" id="2.10.55.10">
    <property type="entry name" value="Leishmanolysin domain 3"/>
    <property type="match status" value="1"/>
</dbReference>
<comment type="similarity">
    <text evidence="4 19">Belongs to the peptidase M8 family.</text>
</comment>
<evidence type="ECO:0000256" key="19">
    <source>
        <dbReference type="RuleBase" id="RU366077"/>
    </source>
</evidence>
<dbReference type="VEuPathDB" id="TriTrypDB:LtaPh_1007101"/>
<dbReference type="SUPFAM" id="SSF55486">
    <property type="entry name" value="Metalloproteases ('zincins'), catalytic domain"/>
    <property type="match status" value="1"/>
</dbReference>
<evidence type="ECO:0000256" key="1">
    <source>
        <dbReference type="ARBA" id="ARBA00001249"/>
    </source>
</evidence>
<dbReference type="PANTHER" id="PTHR10942:SF0">
    <property type="entry name" value="LEISHMANOLYSIN-LIKE PEPTIDASE"/>
    <property type="match status" value="1"/>
</dbReference>
<evidence type="ECO:0000256" key="16">
    <source>
        <dbReference type="ARBA" id="ARBA00023180"/>
    </source>
</evidence>
<reference evidence="21" key="1">
    <citation type="submission" date="2019-11" db="EMBL/GenBank/DDBJ databases">
        <title>Leishmania tarentolae CDS.</title>
        <authorList>
            <person name="Goto Y."/>
            <person name="Yamagishi J."/>
        </authorList>
    </citation>
    <scope>NUCLEOTIDE SEQUENCE [LARGE SCALE GENOMIC DNA]</scope>
    <source>
        <strain evidence="21">Parrot Tar II</strain>
    </source>
</reference>
<comment type="caution">
    <text evidence="21">The sequence shown here is derived from an EMBL/GenBank/DDBJ whole genome shotgun (WGS) entry which is preliminary data.</text>
</comment>
<keyword evidence="13" id="KW-0472">Membrane</keyword>
<dbReference type="GO" id="GO:0016020">
    <property type="term" value="C:membrane"/>
    <property type="evidence" value="ECO:0007669"/>
    <property type="project" value="UniProtKB-SubCell"/>
</dbReference>
<feature type="binding site" evidence="18">
    <location>
        <position position="532"/>
    </location>
    <ligand>
        <name>Zn(2+)</name>
        <dbReference type="ChEBI" id="CHEBI:29105"/>
        <note>catalytic</note>
    </ligand>
</feature>
<dbReference type="Gene3D" id="3.10.170.20">
    <property type="match status" value="1"/>
</dbReference>
<evidence type="ECO:0000256" key="12">
    <source>
        <dbReference type="ARBA" id="ARBA00023049"/>
    </source>
</evidence>
<comment type="catalytic activity">
    <reaction evidence="1 19">
        <text>Preference for hydrophobic residues at P1 and P1' and basic residues at P2' and P3'. A model nonapeptide is cleaved at -Ala-Tyr-|-Leu-Lys-Lys-.</text>
        <dbReference type="EC" id="3.4.24.36"/>
    </reaction>
</comment>
<evidence type="ECO:0000256" key="6">
    <source>
        <dbReference type="ARBA" id="ARBA00022670"/>
    </source>
</evidence>
<dbReference type="PRINTS" id="PR00782">
    <property type="entry name" value="LSHMANOLYSIN"/>
</dbReference>
<keyword evidence="15" id="KW-1015">Disulfide bond</keyword>
<feature type="binding site" evidence="18">
    <location>
        <position position="466"/>
    </location>
    <ligand>
        <name>Zn(2+)</name>
        <dbReference type="ChEBI" id="CHEBI:29105"/>
        <note>catalytic</note>
    </ligand>
</feature>
<evidence type="ECO:0000256" key="10">
    <source>
        <dbReference type="ARBA" id="ARBA00022833"/>
    </source>
</evidence>
<evidence type="ECO:0000256" key="5">
    <source>
        <dbReference type="ARBA" id="ARBA00012397"/>
    </source>
</evidence>
<dbReference type="FunFam" id="3.90.132.10:FF:000001">
    <property type="entry name" value="leishmanolysin-like peptidase isoform X2"/>
    <property type="match status" value="1"/>
</dbReference>
<gene>
    <name evidence="21" type="ORF">LtaPh_1007101</name>
</gene>
<accession>A0A640KA68</accession>
<feature type="region of interest" description="Disordered" evidence="20">
    <location>
        <begin position="168"/>
        <end position="206"/>
    </location>
</feature>
<keyword evidence="7 18" id="KW-0479">Metal-binding</keyword>
<keyword evidence="16" id="KW-0325">Glycoprotein</keyword>
<evidence type="ECO:0000256" key="11">
    <source>
        <dbReference type="ARBA" id="ARBA00022889"/>
    </source>
</evidence>
<sequence length="789" mass="86882">MALLFTLPVPFVERPILGAVATSACVRHRVRWEGLPAIRAQRTAVLSRLRVPPYWVLRTSVVRPSRYDPHGKVKAPRSCLFPLPWTASRPVSPSSFAPPPRATAVACGRATCWAAIPPSLCTPQLYCRSAVTCPSPPRCPLAQRALRPPLLALPSCFLLLHIRQRPHPAPPPLRTPTLTRTPPCTSPRPSYHEPYSPQHPCAPRVMSVDSSSTHRRRSVAARLVRLAAASAAAAVALATAAAWAHGDAAQHRCIHDSMQARVVQSVAEQRLDPSRVAPVGLPYVAVDADDTAAERSSGVHTKQWGTPRIAVFTYDFTDEHYFCSRVGQNVSMRNGNFAICTADDVLTYEKRDIIRDFIFPQALQLHTRRLKVQQVQDTWKVKDMVGVICGSFNVPSLHTTDGLRDKDFVIYVASVPAKRGVMAWATSCQVFSDGRPAVGVINISPAKIVPKYYKYLIRTAAHEIAHALGFSKRFFKSAGILTRVPNVRGKDFRVPVINSTTVVAKAREHYGCNTLEHLELEDQGGAGSAESHIKMRNAQDELMVSAAAAGYYTALTMAVFQDLGFYQVDFSRAEAMSWGKDAGCAFLSEKCMEKGVTKWPSMFCSGTEEGLRCPSNRMGLGYCPVTNEKGLPEYFQYFADPSLSGISSFMDYCPIMVHYADGSCAQDASKAKPWMKTFNVFSKTARCLDGDFRTANGSQSASYRALCADVKCDTHRRTYMMQVKGSEYVDCIVGYPMELSILSEFFQVGSYVTCPPYEEVCQRNVLPPEDISNAATGHRGTVPVPLESL</sequence>
<dbReference type="Proteomes" id="UP000419144">
    <property type="component" value="Unassembled WGS sequence"/>
</dbReference>
<keyword evidence="22" id="KW-1185">Reference proteome</keyword>
<evidence type="ECO:0000256" key="13">
    <source>
        <dbReference type="ARBA" id="ARBA00023136"/>
    </source>
</evidence>
<evidence type="ECO:0000256" key="4">
    <source>
        <dbReference type="ARBA" id="ARBA00005860"/>
    </source>
</evidence>
<dbReference type="PANTHER" id="PTHR10942">
    <property type="entry name" value="LEISHMANOLYSIN-LIKE PEPTIDASE"/>
    <property type="match status" value="1"/>
</dbReference>
<keyword evidence="10 18" id="KW-0862">Zinc</keyword>
<protein>
    <recommendedName>
        <fullName evidence="5 19">Leishmanolysin</fullName>
        <ecNumber evidence="5 19">3.4.24.36</ecNumber>
    </recommendedName>
</protein>
<evidence type="ECO:0000256" key="7">
    <source>
        <dbReference type="ARBA" id="ARBA00022723"/>
    </source>
</evidence>
<dbReference type="AlphaFoldDB" id="A0A640KA68"/>
<keyword evidence="12 18" id="KW-0482">Metalloprotease</keyword>
<keyword evidence="11" id="KW-0130">Cell adhesion</keyword>
<keyword evidence="14" id="KW-0865">Zymogen</keyword>
<dbReference type="GO" id="GO:0007155">
    <property type="term" value="P:cell adhesion"/>
    <property type="evidence" value="ECO:0007669"/>
    <property type="project" value="UniProtKB-KW"/>
</dbReference>
<dbReference type="Pfam" id="PF01457">
    <property type="entry name" value="Peptidase_M8"/>
    <property type="match status" value="1"/>
</dbReference>
<evidence type="ECO:0000256" key="3">
    <source>
        <dbReference type="ARBA" id="ARBA00004370"/>
    </source>
</evidence>
<comment type="subcellular location">
    <subcellularLocation>
        <location evidence="3">Membrane</location>
    </subcellularLocation>
</comment>
<dbReference type="EC" id="3.4.24.36" evidence="5 19"/>
<feature type="binding site" evidence="18">
    <location>
        <position position="462"/>
    </location>
    <ligand>
        <name>Zn(2+)</name>
        <dbReference type="ChEBI" id="CHEBI:29105"/>
        <note>catalytic</note>
    </ligand>
</feature>
<dbReference type="Gene3D" id="2.30.34.10">
    <property type="entry name" value="Leishmanolysin domain 4"/>
    <property type="match status" value="1"/>
</dbReference>
<feature type="compositionally biased region" description="Low complexity" evidence="20">
    <location>
        <begin position="175"/>
        <end position="189"/>
    </location>
</feature>
<evidence type="ECO:0000256" key="20">
    <source>
        <dbReference type="SAM" id="MobiDB-lite"/>
    </source>
</evidence>
<organism evidence="21 22">
    <name type="scientific">Leishmania tarentolae</name>
    <name type="common">Sauroleishmania tarentolae</name>
    <dbReference type="NCBI Taxonomy" id="5689"/>
    <lineage>
        <taxon>Eukaryota</taxon>
        <taxon>Discoba</taxon>
        <taxon>Euglenozoa</taxon>
        <taxon>Kinetoplastea</taxon>
        <taxon>Metakinetoplastina</taxon>
        <taxon>Trypanosomatida</taxon>
        <taxon>Trypanosomatidae</taxon>
        <taxon>Leishmaniinae</taxon>
        <taxon>Leishmania</taxon>
        <taxon>lizard Leishmania</taxon>
    </lineage>
</organism>
<dbReference type="GO" id="GO:0046872">
    <property type="term" value="F:metal ion binding"/>
    <property type="evidence" value="ECO:0007669"/>
    <property type="project" value="UniProtKB-KW"/>
</dbReference>
<dbReference type="Gene3D" id="3.90.132.10">
    <property type="entry name" value="Leishmanolysin , domain 2"/>
    <property type="match status" value="1"/>
</dbReference>
<evidence type="ECO:0000256" key="15">
    <source>
        <dbReference type="ARBA" id="ARBA00023157"/>
    </source>
</evidence>
<keyword evidence="9 19" id="KW-0378">Hydrolase</keyword>
<comment type="cofactor">
    <cofactor evidence="18 19">
        <name>Zn(2+)</name>
        <dbReference type="ChEBI" id="CHEBI:29105"/>
    </cofactor>
    <text evidence="18 19">Binds 1 zinc ion per subunit.</text>
</comment>
<dbReference type="EMBL" id="BLBS01000011">
    <property type="protein sequence ID" value="GET86473.1"/>
    <property type="molecule type" value="Genomic_DNA"/>
</dbReference>
<proteinExistence type="inferred from homology"/>